<sequence length="303" mass="31497">MFWSKGQVFALIIFTIVLAAIPLSAVALKQTQILKSGAFEKNGKVSQVNVSISGNETVSYPTPTPPWNSVPATSPLSELNTILEVSPTLPPPAPAGSTPTPTPISRSVNLAFGPTLNMSISIEGRPEGQQTAKVFIGLASGSPVIHPTYILTLTADFPSSGKFSGISLAGLNPGSTYTAYIKGPAQIDTAAPFVMGPTETILSSGQAIQLLTGDLNEDNTVTQADSTILQGLYGTTSSSKIWNANADFNFDGVVNTFDLLYIIKNMGKVGASGTWLSTPVSTASATPTPGTGGPEGGYWLYIP</sequence>
<dbReference type="CDD" id="cd14256">
    <property type="entry name" value="Dockerin_I"/>
    <property type="match status" value="1"/>
</dbReference>
<evidence type="ECO:0000313" key="2">
    <source>
        <dbReference type="Proteomes" id="UP000034854"/>
    </source>
</evidence>
<dbReference type="SUPFAM" id="SSF63446">
    <property type="entry name" value="Type I dockerin domain"/>
    <property type="match status" value="1"/>
</dbReference>
<evidence type="ECO:0000313" key="1">
    <source>
        <dbReference type="EMBL" id="KKR87123.1"/>
    </source>
</evidence>
<reference evidence="1 2" key="1">
    <citation type="journal article" date="2015" name="Nature">
        <title>rRNA introns, odd ribosomes, and small enigmatic genomes across a large radiation of phyla.</title>
        <authorList>
            <person name="Brown C.T."/>
            <person name="Hug L.A."/>
            <person name="Thomas B.C."/>
            <person name="Sharon I."/>
            <person name="Castelle C.J."/>
            <person name="Singh A."/>
            <person name="Wilkins M.J."/>
            <person name="Williams K.H."/>
            <person name="Banfield J.F."/>
        </authorList>
    </citation>
    <scope>NUCLEOTIDE SEQUENCE [LARGE SCALE GENOMIC DNA]</scope>
</reference>
<comment type="caution">
    <text evidence="1">The sequence shown here is derived from an EMBL/GenBank/DDBJ whole genome shotgun (WGS) entry which is preliminary data.</text>
</comment>
<dbReference type="InterPro" id="IPR036439">
    <property type="entry name" value="Dockerin_dom_sf"/>
</dbReference>
<evidence type="ECO:0008006" key="3">
    <source>
        <dbReference type="Google" id="ProtNLM"/>
    </source>
</evidence>
<dbReference type="Proteomes" id="UP000034854">
    <property type="component" value="Unassembled WGS sequence"/>
</dbReference>
<gene>
    <name evidence="1" type="ORF">UU34_C0007G0026</name>
</gene>
<proteinExistence type="predicted"/>
<accession>A0A0G0UE00</accession>
<dbReference type="AlphaFoldDB" id="A0A0G0UE00"/>
<dbReference type="EMBL" id="LCAG01000007">
    <property type="protein sequence ID" value="KKR87123.1"/>
    <property type="molecule type" value="Genomic_DNA"/>
</dbReference>
<dbReference type="GO" id="GO:0004553">
    <property type="term" value="F:hydrolase activity, hydrolyzing O-glycosyl compounds"/>
    <property type="evidence" value="ECO:0007669"/>
    <property type="project" value="InterPro"/>
</dbReference>
<dbReference type="Gene3D" id="2.60.40.4130">
    <property type="match status" value="1"/>
</dbReference>
<dbReference type="GO" id="GO:0000272">
    <property type="term" value="P:polysaccharide catabolic process"/>
    <property type="evidence" value="ECO:0007669"/>
    <property type="project" value="InterPro"/>
</dbReference>
<protein>
    <recommendedName>
        <fullName evidence="3">Dockerin domain-containing protein</fullName>
    </recommendedName>
</protein>
<dbReference type="InterPro" id="IPR002105">
    <property type="entry name" value="Dockerin_1_rpt"/>
</dbReference>
<organism evidence="1 2">
    <name type="scientific">Candidatus Curtissbacteria bacterium GW2011_GWA1_41_11</name>
    <dbReference type="NCBI Taxonomy" id="1618409"/>
    <lineage>
        <taxon>Bacteria</taxon>
        <taxon>Candidatus Curtissiibacteriota</taxon>
    </lineage>
</organism>
<dbReference type="Pfam" id="PF00404">
    <property type="entry name" value="Dockerin_1"/>
    <property type="match status" value="1"/>
</dbReference>
<name>A0A0G0UE00_9BACT</name>